<dbReference type="Pfam" id="PF00931">
    <property type="entry name" value="NB-ARC"/>
    <property type="match status" value="1"/>
</dbReference>
<dbReference type="PROSITE" id="PS50104">
    <property type="entry name" value="TIR"/>
    <property type="match status" value="1"/>
</dbReference>
<feature type="domain" description="TIR" evidence="6">
    <location>
        <begin position="26"/>
        <end position="190"/>
    </location>
</feature>
<dbReference type="InterPro" id="IPR035897">
    <property type="entry name" value="Toll_tir_struct_dom_sf"/>
</dbReference>
<dbReference type="InterPro" id="IPR058192">
    <property type="entry name" value="WHD_ROQ1-like"/>
</dbReference>
<organism evidence="7 8">
    <name type="scientific">Juglans regia</name>
    <name type="common">English walnut</name>
    <dbReference type="NCBI Taxonomy" id="51240"/>
    <lineage>
        <taxon>Eukaryota</taxon>
        <taxon>Viridiplantae</taxon>
        <taxon>Streptophyta</taxon>
        <taxon>Embryophyta</taxon>
        <taxon>Tracheophyta</taxon>
        <taxon>Spermatophyta</taxon>
        <taxon>Magnoliopsida</taxon>
        <taxon>eudicotyledons</taxon>
        <taxon>Gunneridae</taxon>
        <taxon>Pentapetalae</taxon>
        <taxon>rosids</taxon>
        <taxon>fabids</taxon>
        <taxon>Fagales</taxon>
        <taxon>Juglandaceae</taxon>
        <taxon>Juglans</taxon>
    </lineage>
</organism>
<protein>
    <recommendedName>
        <fullName evidence="6">TIR domain-containing protein</fullName>
    </recommendedName>
</protein>
<evidence type="ECO:0000259" key="6">
    <source>
        <dbReference type="PROSITE" id="PS50104"/>
    </source>
</evidence>
<dbReference type="InterPro" id="IPR002182">
    <property type="entry name" value="NB-ARC"/>
</dbReference>
<dbReference type="AlphaFoldDB" id="A0A833XQI8"/>
<dbReference type="Pfam" id="PF01582">
    <property type="entry name" value="TIR"/>
    <property type="match status" value="1"/>
</dbReference>
<dbReference type="Gene3D" id="3.40.50.10140">
    <property type="entry name" value="Toll/interleukin-1 receptor homology (TIR) domain"/>
    <property type="match status" value="1"/>
</dbReference>
<dbReference type="InterPro" id="IPR027417">
    <property type="entry name" value="P-loop_NTPase"/>
</dbReference>
<dbReference type="Pfam" id="PF23282">
    <property type="entry name" value="WHD_ROQ1"/>
    <property type="match status" value="1"/>
</dbReference>
<evidence type="ECO:0000256" key="4">
    <source>
        <dbReference type="ARBA" id="ARBA00023027"/>
    </source>
</evidence>
<dbReference type="InterPro" id="IPR032675">
    <property type="entry name" value="LRR_dom_sf"/>
</dbReference>
<dbReference type="Pfam" id="PF23286">
    <property type="entry name" value="LRR_13"/>
    <property type="match status" value="1"/>
</dbReference>
<dbReference type="GO" id="GO:0043531">
    <property type="term" value="F:ADP binding"/>
    <property type="evidence" value="ECO:0007669"/>
    <property type="project" value="InterPro"/>
</dbReference>
<dbReference type="PANTHER" id="PTHR11017">
    <property type="entry name" value="LEUCINE-RICH REPEAT-CONTAINING PROTEIN"/>
    <property type="match status" value="1"/>
</dbReference>
<accession>A0A833XQI8</accession>
<dbReference type="GO" id="GO:0007165">
    <property type="term" value="P:signal transduction"/>
    <property type="evidence" value="ECO:0007669"/>
    <property type="project" value="InterPro"/>
</dbReference>
<evidence type="ECO:0000313" key="8">
    <source>
        <dbReference type="Proteomes" id="UP000619265"/>
    </source>
</evidence>
<dbReference type="FunFam" id="3.40.50.10140:FF:000007">
    <property type="entry name" value="Disease resistance protein (TIR-NBS-LRR class)"/>
    <property type="match status" value="1"/>
</dbReference>
<dbReference type="EMBL" id="LIHL02000006">
    <property type="protein sequence ID" value="KAF5469522.1"/>
    <property type="molecule type" value="Genomic_DNA"/>
</dbReference>
<gene>
    <name evidence="7" type="ORF">F2P56_013587</name>
</gene>
<evidence type="ECO:0000256" key="2">
    <source>
        <dbReference type="ARBA" id="ARBA00022737"/>
    </source>
</evidence>
<proteinExistence type="predicted"/>
<dbReference type="InterPro" id="IPR000157">
    <property type="entry name" value="TIR_dom"/>
</dbReference>
<comment type="caution">
    <text evidence="7">The sequence shown here is derived from an EMBL/GenBank/DDBJ whole genome shotgun (WGS) entry which is preliminary data.</text>
</comment>
<dbReference type="Gene3D" id="1.10.8.430">
    <property type="entry name" value="Helical domain of apoptotic protease-activating factors"/>
    <property type="match status" value="1"/>
</dbReference>
<reference evidence="7" key="2">
    <citation type="submission" date="2020-03" db="EMBL/GenBank/DDBJ databases">
        <title>Walnut 2.0.</title>
        <authorList>
            <person name="Marrano A."/>
            <person name="Britton M."/>
            <person name="Zimin A.V."/>
            <person name="Zaini P.A."/>
            <person name="Workman R."/>
            <person name="Puiu D."/>
            <person name="Bianco L."/>
            <person name="Allen B.J."/>
            <person name="Troggio M."/>
            <person name="Leslie C.A."/>
            <person name="Timp W."/>
            <person name="Dendekar A."/>
            <person name="Salzberg S.L."/>
            <person name="Neale D.B."/>
        </authorList>
    </citation>
    <scope>NUCLEOTIDE SEQUENCE</scope>
    <source>
        <tissue evidence="7">Leaves</tissue>
    </source>
</reference>
<evidence type="ECO:0000313" key="7">
    <source>
        <dbReference type="EMBL" id="KAF5469522.1"/>
    </source>
</evidence>
<keyword evidence="2" id="KW-0677">Repeat</keyword>
<dbReference type="PANTHER" id="PTHR11017:SF570">
    <property type="entry name" value="DISEASE RESISTANCE PROTEIN (TIR-NBS CLASS)-RELATED"/>
    <property type="match status" value="1"/>
</dbReference>
<name>A0A833XQI8_JUGRE</name>
<feature type="region of interest" description="Disordered" evidence="5">
    <location>
        <begin position="1144"/>
        <end position="1175"/>
    </location>
</feature>
<keyword evidence="4" id="KW-0520">NAD</keyword>
<evidence type="ECO:0000256" key="1">
    <source>
        <dbReference type="ARBA" id="ARBA00022614"/>
    </source>
</evidence>
<dbReference type="InterPro" id="IPR044974">
    <property type="entry name" value="Disease_R_plants"/>
</dbReference>
<evidence type="ECO:0000256" key="3">
    <source>
        <dbReference type="ARBA" id="ARBA00022821"/>
    </source>
</evidence>
<dbReference type="SUPFAM" id="SSF52200">
    <property type="entry name" value="Toll/Interleukin receptor TIR domain"/>
    <property type="match status" value="1"/>
</dbReference>
<dbReference type="PRINTS" id="PR00364">
    <property type="entry name" value="DISEASERSIST"/>
</dbReference>
<dbReference type="SUPFAM" id="SSF52058">
    <property type="entry name" value="L domain-like"/>
    <property type="match status" value="1"/>
</dbReference>
<dbReference type="SUPFAM" id="SSF52540">
    <property type="entry name" value="P-loop containing nucleoside triphosphate hydrolases"/>
    <property type="match status" value="1"/>
</dbReference>
<dbReference type="GO" id="GO:0006952">
    <property type="term" value="P:defense response"/>
    <property type="evidence" value="ECO:0007669"/>
    <property type="project" value="InterPro"/>
</dbReference>
<dbReference type="Gramene" id="Jr06_19220_p1">
    <property type="protein sequence ID" value="cds.Jr06_19220_p1"/>
    <property type="gene ID" value="Jr06_19220"/>
</dbReference>
<evidence type="ECO:0000256" key="5">
    <source>
        <dbReference type="SAM" id="MobiDB-lite"/>
    </source>
</evidence>
<keyword evidence="3" id="KW-0611">Plant defense</keyword>
<dbReference type="SMART" id="SM00255">
    <property type="entry name" value="TIR"/>
    <property type="match status" value="1"/>
</dbReference>
<sequence>MSTSSMAFELEASSSLSFSSSSIRNWTHDVFLSFRGEDVRQNFISHLYHALHQRGINTYIDNNLERGEEISSELSKAIEGSMISIIVFSKNYAESRWCLDELLKILECKEMVKQIILPLFYDVDPSEVRHQKGSFGEAFAKLRYKLKDEVKVTKWEAALEKVANLSGLELGDRNESEFIQGIIKWVDSIMVNRTFLKVAKHPVGIESRVRDIFQHLNMGRNDIICMIGIFGTGGIGKTTISKEVYNRISYQFEGSCFLKNIRETSKVGGLIQLQKTLLYETLGISLESHDTEKSIDVIRHRLCFKRVLLILDDVDDLVQLETLAGARDWFGSGSRIIITTRDQHLLNISKVDSKYEVKRLDHNEALELFSWHAFEEDKPIEDYVELPKQVMQYAEGLPLVLTVLGSDLRGQNINYWRSTLDKYKRIPSKNIQKVLCISYDGLDDNEKEIFLDIAFFFNGQYLDHVVEILDSCGFSPENGIKRLIDKCLITITTYNTLWMHDLLQDMGREIVRKESPKEPGARSRLWFHEDIRHVLEENTGTNNVEGIEVILPEGNDHDMIRLSPKSFAKMKRLRFFKSHGAYFSGRSLDYLSNELRVLDWSNCPLQSLPSNFCGEKLFDFKLYRGRIQEISGKFKNLTRMRFFECKFLTKISNLSSCSSLKELDIMDCENLVEVHDSVGFLDKLARLRLYQCSNMKSFPRRLKLRSLEVLTLFNCSKLQTFPKIECIMEYLCFISLWGTPIKELPSSIGYLTPALKELLLGQCTKLMRLPSSIHQLQNLKVLSCLSDCIHGCCKDLMRLPISVSHSQHLKCLSLENFTNLAKEEIGLSIGYSTCLNDSQITLSRTIKRSEPESSAELQRQLLSSLYWYLDDFSIYSTTTLQEFDLSWSAVVSLPPTMKIYVELRILRLCHCEKLQEILHLPPNIQELYVRECFSLERFPEVSTKFQFYTSCGLRELRWIDLSGCHKLVANIGSQVPNPSFVEEHIQDHSCGIIFPGNKIPDWFSHTKEISNGDDSWELDISGPLYLEEIIGIVFCAVLGSDPDYPLGPFSGICVSINGNMLVEARFYLYGGSDHVYLNYSFPECIRQLLRYPTGDNLRFRFYCDSYKVMFKSCGVHIIYKHEDNENLTVRECSVDSSNGIQLSKRRRDNEDSNLEFNGYPQHKRRSQDLGNSNAT</sequence>
<dbReference type="Gene3D" id="3.40.50.300">
    <property type="entry name" value="P-loop containing nucleotide triphosphate hydrolases"/>
    <property type="match status" value="1"/>
</dbReference>
<dbReference type="InterPro" id="IPR042197">
    <property type="entry name" value="Apaf_helical"/>
</dbReference>
<keyword evidence="1" id="KW-0433">Leucine-rich repeat</keyword>
<reference evidence="7" key="1">
    <citation type="submission" date="2015-10" db="EMBL/GenBank/DDBJ databases">
        <authorList>
            <person name="Martinez-Garcia P.J."/>
            <person name="Crepeau M.W."/>
            <person name="Puiu D."/>
            <person name="Gonzalez-Ibeas D."/>
            <person name="Whalen J."/>
            <person name="Stevens K."/>
            <person name="Paul R."/>
            <person name="Butterfield T."/>
            <person name="Britton M."/>
            <person name="Reagan R."/>
            <person name="Chakraborty S."/>
            <person name="Walawage S.L."/>
            <person name="Vasquez-Gross H.A."/>
            <person name="Cardeno C."/>
            <person name="Famula R."/>
            <person name="Pratt K."/>
            <person name="Kuruganti S."/>
            <person name="Aradhya M.K."/>
            <person name="Leslie C.A."/>
            <person name="Dandekar A.M."/>
            <person name="Salzberg S.L."/>
            <person name="Wegrzyn J.L."/>
            <person name="Langley C.H."/>
            <person name="Neale D.B."/>
        </authorList>
    </citation>
    <scope>NUCLEOTIDE SEQUENCE</scope>
    <source>
        <tissue evidence="7">Leaves</tissue>
    </source>
</reference>
<dbReference type="Proteomes" id="UP000619265">
    <property type="component" value="Unassembled WGS sequence"/>
</dbReference>
<dbReference type="InterPro" id="IPR058546">
    <property type="entry name" value="RPS4B/Roq1-like_LRR"/>
</dbReference>
<dbReference type="Gene3D" id="3.80.10.10">
    <property type="entry name" value="Ribonuclease Inhibitor"/>
    <property type="match status" value="3"/>
</dbReference>